<evidence type="ECO:0000256" key="1">
    <source>
        <dbReference type="SAM" id="Phobius"/>
    </source>
</evidence>
<evidence type="ECO:0008006" key="4">
    <source>
        <dbReference type="Google" id="ProtNLM"/>
    </source>
</evidence>
<dbReference type="AlphaFoldDB" id="A0A0D9WLP0"/>
<reference evidence="2" key="3">
    <citation type="submission" date="2015-04" db="UniProtKB">
        <authorList>
            <consortium name="EnsemblPlants"/>
        </authorList>
    </citation>
    <scope>IDENTIFICATION</scope>
</reference>
<proteinExistence type="predicted"/>
<keyword evidence="1" id="KW-0812">Transmembrane</keyword>
<feature type="transmembrane region" description="Helical" evidence="1">
    <location>
        <begin position="48"/>
        <end position="65"/>
    </location>
</feature>
<dbReference type="EnsemblPlants" id="LPERR06G02450.1">
    <property type="protein sequence ID" value="LPERR06G02450.1"/>
    <property type="gene ID" value="LPERR06G02450"/>
</dbReference>
<reference evidence="2 3" key="1">
    <citation type="submission" date="2012-08" db="EMBL/GenBank/DDBJ databases">
        <title>Oryza genome evolution.</title>
        <authorList>
            <person name="Wing R.A."/>
        </authorList>
    </citation>
    <scope>NUCLEOTIDE SEQUENCE</scope>
</reference>
<evidence type="ECO:0000313" key="2">
    <source>
        <dbReference type="EnsemblPlants" id="LPERR06G02450.1"/>
    </source>
</evidence>
<dbReference type="HOGENOM" id="CLU_2625559_0_0_1"/>
<feature type="transmembrane region" description="Helical" evidence="1">
    <location>
        <begin position="21"/>
        <end position="42"/>
    </location>
</feature>
<sequence length="85" mass="9825">MEKKHGWTAEECREFRRAMRDIGIMLSVAAVFTLGSFLIPGLSKQFQIMFWQTAMVAVFSACVIIRRHPIVCQPLIPSRFLHCRN</sequence>
<dbReference type="Gramene" id="LPERR06G02450.1">
    <property type="protein sequence ID" value="LPERR06G02450.1"/>
    <property type="gene ID" value="LPERR06G02450"/>
</dbReference>
<organism evidence="2 3">
    <name type="scientific">Leersia perrieri</name>
    <dbReference type="NCBI Taxonomy" id="77586"/>
    <lineage>
        <taxon>Eukaryota</taxon>
        <taxon>Viridiplantae</taxon>
        <taxon>Streptophyta</taxon>
        <taxon>Embryophyta</taxon>
        <taxon>Tracheophyta</taxon>
        <taxon>Spermatophyta</taxon>
        <taxon>Magnoliopsida</taxon>
        <taxon>Liliopsida</taxon>
        <taxon>Poales</taxon>
        <taxon>Poaceae</taxon>
        <taxon>BOP clade</taxon>
        <taxon>Oryzoideae</taxon>
        <taxon>Oryzeae</taxon>
        <taxon>Oryzinae</taxon>
        <taxon>Leersia</taxon>
    </lineage>
</organism>
<evidence type="ECO:0000313" key="3">
    <source>
        <dbReference type="Proteomes" id="UP000032180"/>
    </source>
</evidence>
<dbReference type="Proteomes" id="UP000032180">
    <property type="component" value="Chromosome 6"/>
</dbReference>
<protein>
    <recommendedName>
        <fullName evidence="4">PGG domain-containing protein</fullName>
    </recommendedName>
</protein>
<accession>A0A0D9WLP0</accession>
<keyword evidence="1" id="KW-0472">Membrane</keyword>
<name>A0A0D9WLP0_9ORYZ</name>
<keyword evidence="3" id="KW-1185">Reference proteome</keyword>
<keyword evidence="1" id="KW-1133">Transmembrane helix</keyword>
<reference evidence="3" key="2">
    <citation type="submission" date="2013-12" db="EMBL/GenBank/DDBJ databases">
        <authorList>
            <person name="Yu Y."/>
            <person name="Lee S."/>
            <person name="de Baynast K."/>
            <person name="Wissotski M."/>
            <person name="Liu L."/>
            <person name="Talag J."/>
            <person name="Goicoechea J."/>
            <person name="Angelova A."/>
            <person name="Jetty R."/>
            <person name="Kudrna D."/>
            <person name="Golser W."/>
            <person name="Rivera L."/>
            <person name="Zhang J."/>
            <person name="Wing R."/>
        </authorList>
    </citation>
    <scope>NUCLEOTIDE SEQUENCE</scope>
</reference>